<dbReference type="Proteomes" id="UP000503462">
    <property type="component" value="Chromosome 3"/>
</dbReference>
<keyword evidence="3" id="KW-1185">Reference proteome</keyword>
<organism evidence="2 3">
    <name type="scientific">Peltaster fructicola</name>
    <dbReference type="NCBI Taxonomy" id="286661"/>
    <lineage>
        <taxon>Eukaryota</taxon>
        <taxon>Fungi</taxon>
        <taxon>Dikarya</taxon>
        <taxon>Ascomycota</taxon>
        <taxon>Pezizomycotina</taxon>
        <taxon>Dothideomycetes</taxon>
        <taxon>Dothideomycetes incertae sedis</taxon>
        <taxon>Peltaster</taxon>
    </lineage>
</organism>
<proteinExistence type="predicted"/>
<protein>
    <recommendedName>
        <fullName evidence="1">SnoaL-like domain-containing protein</fullName>
    </recommendedName>
</protein>
<dbReference type="CDD" id="cd00531">
    <property type="entry name" value="NTF2_like"/>
    <property type="match status" value="1"/>
</dbReference>
<dbReference type="SUPFAM" id="SSF54427">
    <property type="entry name" value="NTF2-like"/>
    <property type="match status" value="1"/>
</dbReference>
<dbReference type="EMBL" id="CP051141">
    <property type="protein sequence ID" value="QIW98632.1"/>
    <property type="molecule type" value="Genomic_DNA"/>
</dbReference>
<dbReference type="InterPro" id="IPR037401">
    <property type="entry name" value="SnoaL-like"/>
</dbReference>
<dbReference type="Pfam" id="PF13577">
    <property type="entry name" value="SnoaL_4"/>
    <property type="match status" value="1"/>
</dbReference>
<dbReference type="AlphaFoldDB" id="A0A6H0XV65"/>
<dbReference type="OrthoDB" id="2148716at2759"/>
<dbReference type="InterPro" id="IPR032710">
    <property type="entry name" value="NTF2-like_dom_sf"/>
</dbReference>
<evidence type="ECO:0000313" key="2">
    <source>
        <dbReference type="EMBL" id="QIW98632.1"/>
    </source>
</evidence>
<gene>
    <name evidence="2" type="ORF">AMS68_004150</name>
</gene>
<reference evidence="2 3" key="1">
    <citation type="journal article" date="2016" name="Sci. Rep.">
        <title>Peltaster fructicola genome reveals evolution from an invasive phytopathogen to an ectophytic parasite.</title>
        <authorList>
            <person name="Xu C."/>
            <person name="Chen H."/>
            <person name="Gleason M.L."/>
            <person name="Xu J.R."/>
            <person name="Liu H."/>
            <person name="Zhang R."/>
            <person name="Sun G."/>
        </authorList>
    </citation>
    <scope>NUCLEOTIDE SEQUENCE [LARGE SCALE GENOMIC DNA]</scope>
    <source>
        <strain evidence="2 3">LNHT1506</strain>
    </source>
</reference>
<sequence>MFSTITQLAGGSRPSTWHHHCEPVTFGYEQQSRSSPHTAAILQRPAYLTVREAIKDAVYRAVTGIDKDDKELFDSAFTEGAVFDLNGTRSEGLAAIHTNMFNHISKLDTTHFITNERVQVDKADNRTAVLSSHALAQHYRPGQGTEPGAKRLLTGSLYDLDLVEDPKDGLWKITVWKMKLIWVDGDMSIVMPS</sequence>
<feature type="domain" description="SnoaL-like" evidence="1">
    <location>
        <begin position="47"/>
        <end position="176"/>
    </location>
</feature>
<evidence type="ECO:0000313" key="3">
    <source>
        <dbReference type="Proteomes" id="UP000503462"/>
    </source>
</evidence>
<dbReference type="Gene3D" id="3.10.450.50">
    <property type="match status" value="1"/>
</dbReference>
<accession>A0A6H0XV65</accession>
<evidence type="ECO:0000259" key="1">
    <source>
        <dbReference type="Pfam" id="PF13577"/>
    </source>
</evidence>
<name>A0A6H0XV65_9PEZI</name>